<dbReference type="Pfam" id="PF03083">
    <property type="entry name" value="MtN3_slv"/>
    <property type="match status" value="1"/>
</dbReference>
<dbReference type="InterPro" id="IPR004316">
    <property type="entry name" value="SWEET_rpt"/>
</dbReference>
<keyword evidence="2" id="KW-1133">Transmembrane helix</keyword>
<evidence type="ECO:0000313" key="5">
    <source>
        <dbReference type="Proteomes" id="UP001157938"/>
    </source>
</evidence>
<dbReference type="EMBL" id="CAKLBC010000071">
    <property type="protein sequence ID" value="CAH0484622.1"/>
    <property type="molecule type" value="Genomic_DNA"/>
</dbReference>
<gene>
    <name evidence="3" type="ORF">PFR001_LOCUS368</name>
    <name evidence="4" type="ORF">PFR002_LOCUS7894</name>
</gene>
<reference evidence="3 5" key="1">
    <citation type="submission" date="2021-11" db="EMBL/GenBank/DDBJ databases">
        <authorList>
            <person name="Islam A."/>
            <person name="Islam S."/>
            <person name="Flora M.S."/>
            <person name="Rahman M."/>
            <person name="Ziaur R.M."/>
            <person name="Epstein J.H."/>
            <person name="Hassan M."/>
            <person name="Klassen M."/>
            <person name="Woodard K."/>
            <person name="Webb A."/>
            <person name="Webby R.J."/>
            <person name="El Zowalaty M.E."/>
        </authorList>
    </citation>
    <scope>NUCLEOTIDE SEQUENCE [LARGE SCALE GENOMIC DNA]</scope>
    <source>
        <strain evidence="3">Pf1</strain>
    </source>
</reference>
<feature type="transmembrane region" description="Helical" evidence="2">
    <location>
        <begin position="22"/>
        <end position="45"/>
    </location>
</feature>
<sequence>MITTGAVTCALWLGYGLLLEDAFIIVPNATNLLLSIVQLGLFCIYPRGVDSSTRDDKLKLKKTSAKCDNDTEDSTTILKTEDELSSSDEESDCNDSSAQQVTKRETTIDVL</sequence>
<feature type="compositionally biased region" description="Basic and acidic residues" evidence="1">
    <location>
        <begin position="102"/>
        <end position="111"/>
    </location>
</feature>
<feature type="compositionally biased region" description="Acidic residues" evidence="1">
    <location>
        <begin position="83"/>
        <end position="93"/>
    </location>
</feature>
<reference evidence="4" key="2">
    <citation type="submission" date="2022-12" db="EMBL/GenBank/DDBJ databases">
        <authorList>
            <person name="Webb A."/>
        </authorList>
    </citation>
    <scope>NUCLEOTIDE SEQUENCE</scope>
    <source>
        <strain evidence="4">Pf2</strain>
    </source>
</reference>
<evidence type="ECO:0000313" key="4">
    <source>
        <dbReference type="EMBL" id="CAI5735817.1"/>
    </source>
</evidence>
<dbReference type="Proteomes" id="UP001159659">
    <property type="component" value="Unassembled WGS sequence"/>
</dbReference>
<evidence type="ECO:0000256" key="1">
    <source>
        <dbReference type="SAM" id="MobiDB-lite"/>
    </source>
</evidence>
<accession>A0AAV0UG66</accession>
<evidence type="ECO:0008006" key="7">
    <source>
        <dbReference type="Google" id="ProtNLM"/>
    </source>
</evidence>
<keyword evidence="2" id="KW-0472">Membrane</keyword>
<proteinExistence type="predicted"/>
<protein>
    <recommendedName>
        <fullName evidence="7">Sugar transporter SWEET1</fullName>
    </recommendedName>
</protein>
<keyword evidence="5" id="KW-1185">Reference proteome</keyword>
<keyword evidence="2" id="KW-0812">Transmembrane</keyword>
<name>A0AAV0UG66_9STRA</name>
<dbReference type="GO" id="GO:0016020">
    <property type="term" value="C:membrane"/>
    <property type="evidence" value="ECO:0007669"/>
    <property type="project" value="InterPro"/>
</dbReference>
<evidence type="ECO:0000313" key="3">
    <source>
        <dbReference type="EMBL" id="CAH0484622.1"/>
    </source>
</evidence>
<dbReference type="AlphaFoldDB" id="A0AAV0UG66"/>
<dbReference type="Gene3D" id="1.20.1280.290">
    <property type="match status" value="1"/>
</dbReference>
<dbReference type="Proteomes" id="UP001157938">
    <property type="component" value="Unassembled WGS sequence"/>
</dbReference>
<comment type="caution">
    <text evidence="4">The sequence shown here is derived from an EMBL/GenBank/DDBJ whole genome shotgun (WGS) entry which is preliminary data.</text>
</comment>
<evidence type="ECO:0000256" key="2">
    <source>
        <dbReference type="SAM" id="Phobius"/>
    </source>
</evidence>
<organism evidence="4 6">
    <name type="scientific">Peronospora farinosa</name>
    <dbReference type="NCBI Taxonomy" id="134698"/>
    <lineage>
        <taxon>Eukaryota</taxon>
        <taxon>Sar</taxon>
        <taxon>Stramenopiles</taxon>
        <taxon>Oomycota</taxon>
        <taxon>Peronosporomycetes</taxon>
        <taxon>Peronosporales</taxon>
        <taxon>Peronosporaceae</taxon>
        <taxon>Peronospora</taxon>
    </lineage>
</organism>
<evidence type="ECO:0000313" key="6">
    <source>
        <dbReference type="Proteomes" id="UP001159659"/>
    </source>
</evidence>
<dbReference type="EMBL" id="CANTFK010000978">
    <property type="protein sequence ID" value="CAI5735817.1"/>
    <property type="molecule type" value="Genomic_DNA"/>
</dbReference>
<feature type="region of interest" description="Disordered" evidence="1">
    <location>
        <begin position="78"/>
        <end position="111"/>
    </location>
</feature>